<evidence type="ECO:0000256" key="4">
    <source>
        <dbReference type="ARBA" id="ARBA00022475"/>
    </source>
</evidence>
<dbReference type="RefSeq" id="WP_179952765.1">
    <property type="nucleotide sequence ID" value="NZ_AP019735.1"/>
</dbReference>
<feature type="binding site" evidence="12">
    <location>
        <position position="110"/>
    </location>
    <ligand>
        <name>K(+)</name>
        <dbReference type="ChEBI" id="CHEBI:29103"/>
    </ligand>
</feature>
<keyword evidence="4" id="KW-1003">Cell membrane</keyword>
<gene>
    <name evidence="14" type="ORF">A5CBH24_24280</name>
</gene>
<dbReference type="GO" id="GO:0015379">
    <property type="term" value="F:potassium:chloride symporter activity"/>
    <property type="evidence" value="ECO:0007669"/>
    <property type="project" value="InterPro"/>
</dbReference>
<keyword evidence="6" id="KW-0633">Potassium transport</keyword>
<dbReference type="GeneID" id="78343145"/>
<name>A0A4Y1WWK5_9BACT</name>
<feature type="binding site" evidence="12">
    <location>
        <position position="111"/>
    </location>
    <ligand>
        <name>K(+)</name>
        <dbReference type="ChEBI" id="CHEBI:29103"/>
    </ligand>
</feature>
<dbReference type="EMBL" id="AP019735">
    <property type="protein sequence ID" value="BBL05115.1"/>
    <property type="molecule type" value="Genomic_DNA"/>
</dbReference>
<keyword evidence="9 13" id="KW-1133">Transmembrane helix</keyword>
<dbReference type="Proteomes" id="UP000318946">
    <property type="component" value="Chromosome"/>
</dbReference>
<evidence type="ECO:0000313" key="15">
    <source>
        <dbReference type="Proteomes" id="UP000318946"/>
    </source>
</evidence>
<evidence type="ECO:0000256" key="7">
    <source>
        <dbReference type="ARBA" id="ARBA00022692"/>
    </source>
</evidence>
<feature type="transmembrane region" description="Helical" evidence="13">
    <location>
        <begin position="127"/>
        <end position="149"/>
    </location>
</feature>
<dbReference type="PANTHER" id="PTHR32024:SF2">
    <property type="entry name" value="TRK SYSTEM POTASSIUM UPTAKE PROTEIN TRKG-RELATED"/>
    <property type="match status" value="1"/>
</dbReference>
<protein>
    <submittedName>
        <fullName evidence="14">Potassium transporter</fullName>
    </submittedName>
</protein>
<feature type="transmembrane region" description="Helical" evidence="13">
    <location>
        <begin position="390"/>
        <end position="415"/>
    </location>
</feature>
<feature type="transmembrane region" description="Helical" evidence="13">
    <location>
        <begin position="176"/>
        <end position="198"/>
    </location>
</feature>
<evidence type="ECO:0000256" key="6">
    <source>
        <dbReference type="ARBA" id="ARBA00022538"/>
    </source>
</evidence>
<feature type="binding site" evidence="12">
    <location>
        <position position="433"/>
    </location>
    <ligand>
        <name>K(+)</name>
        <dbReference type="ChEBI" id="CHEBI:29103"/>
    </ligand>
</feature>
<keyword evidence="11 13" id="KW-0472">Membrane</keyword>
<feature type="transmembrane region" description="Helical" evidence="13">
    <location>
        <begin position="273"/>
        <end position="295"/>
    </location>
</feature>
<sequence length="481" mass="51698">MRLGVVLRYVGIIMLVVALFMLLSAGVSLVSHTDSGYYPLLLSALLTALLGAFPLIFVDRTEQLSSKEGYCIVVGSWIVASVVGMFPYLMWGGEFSLVNAWFESVSGYTTTGASILKDVEALPRGLLFWRSCSTWLGGVGVVMFALLILPSLGTNKALLTNVELSSMAKHNYHYKASMIAQILLFIYLGLTFCSTLALKLAGMNWFDALTQAMSAVATSGFSTKNASIGYFDSVAVESILIVTMLLASIHFGVLFATLTGRRNNIFHSEVTRWYLSIVAVVTVVVAGSLYFGGVYDTVAGALRYAAFQVVSLISTAGFATADTTVWPATAIVLLISVSIVCGCAGSTTGGIKTDRFLLAIKTLRLRFSLQQHPNAVVRVRIDGNVLDDKIASTAVVFIVAYFLALLAGTVVGTMCGVDMETSFSSSVACMGNVGPGFGMVGSLGNYSDLPAVMKFSNTMLMLLGRLEIFGLVQLFFLKWWR</sequence>
<keyword evidence="7 13" id="KW-0812">Transmembrane</keyword>
<feature type="binding site" evidence="12">
    <location>
        <position position="315"/>
    </location>
    <ligand>
        <name>K(+)</name>
        <dbReference type="ChEBI" id="CHEBI:29103"/>
    </ligand>
</feature>
<feature type="transmembrane region" description="Helical" evidence="13">
    <location>
        <begin position="70"/>
        <end position="91"/>
    </location>
</feature>
<evidence type="ECO:0000313" key="14">
    <source>
        <dbReference type="EMBL" id="BBL05115.1"/>
    </source>
</evidence>
<evidence type="ECO:0000256" key="9">
    <source>
        <dbReference type="ARBA" id="ARBA00022989"/>
    </source>
</evidence>
<dbReference type="GO" id="GO:0046872">
    <property type="term" value="F:metal ion binding"/>
    <property type="evidence" value="ECO:0007669"/>
    <property type="project" value="UniProtKB-KW"/>
</dbReference>
<evidence type="ECO:0000256" key="10">
    <source>
        <dbReference type="ARBA" id="ARBA00023065"/>
    </source>
</evidence>
<reference evidence="15" key="1">
    <citation type="submission" date="2019-06" db="EMBL/GenBank/DDBJ databases">
        <title>Alistipes onderdonkii subsp. vulgaris subsp. nov., Alistipes dispar sp. nov. and Alistipes communis sp. nov., isolated from human faeces, and creation of Alistipes onderdonkii subsp. onderdonkii subsp. nov.</title>
        <authorList>
            <person name="Sakamoto M."/>
            <person name="Ikeyama N."/>
            <person name="Ogata Y."/>
            <person name="Suda W."/>
            <person name="Iino T."/>
            <person name="Hattori M."/>
            <person name="Ohkuma M."/>
        </authorList>
    </citation>
    <scope>NUCLEOTIDE SEQUENCE [LARGE SCALE GENOMIC DNA]</scope>
    <source>
        <strain evidence="15">5CBH24</strain>
    </source>
</reference>
<accession>A0A4Y1WWK5</accession>
<feature type="transmembrane region" description="Helical" evidence="13">
    <location>
        <begin position="7"/>
        <end position="30"/>
    </location>
</feature>
<evidence type="ECO:0000256" key="13">
    <source>
        <dbReference type="SAM" id="Phobius"/>
    </source>
</evidence>
<dbReference type="InterPro" id="IPR004772">
    <property type="entry name" value="TrkH"/>
</dbReference>
<evidence type="ECO:0000256" key="12">
    <source>
        <dbReference type="PIRSR" id="PIRSR006247-1"/>
    </source>
</evidence>
<evidence type="ECO:0000256" key="1">
    <source>
        <dbReference type="ARBA" id="ARBA00004429"/>
    </source>
</evidence>
<dbReference type="GO" id="GO:0005886">
    <property type="term" value="C:plasma membrane"/>
    <property type="evidence" value="ECO:0007669"/>
    <property type="project" value="UniProtKB-SubCell"/>
</dbReference>
<dbReference type="Pfam" id="PF02386">
    <property type="entry name" value="TrkH"/>
    <property type="match status" value="1"/>
</dbReference>
<keyword evidence="15" id="KW-1185">Reference proteome</keyword>
<evidence type="ECO:0000256" key="3">
    <source>
        <dbReference type="ARBA" id="ARBA00022448"/>
    </source>
</evidence>
<dbReference type="PANTHER" id="PTHR32024">
    <property type="entry name" value="TRK SYSTEM POTASSIUM UPTAKE PROTEIN TRKG-RELATED"/>
    <property type="match status" value="1"/>
</dbReference>
<proteinExistence type="inferred from homology"/>
<feature type="transmembrane region" description="Helical" evidence="13">
    <location>
        <begin position="239"/>
        <end position="261"/>
    </location>
</feature>
<evidence type="ECO:0000256" key="8">
    <source>
        <dbReference type="ARBA" id="ARBA00022958"/>
    </source>
</evidence>
<feature type="transmembrane region" description="Helical" evidence="13">
    <location>
        <begin position="331"/>
        <end position="351"/>
    </location>
</feature>
<evidence type="ECO:0000256" key="2">
    <source>
        <dbReference type="ARBA" id="ARBA00009137"/>
    </source>
</evidence>
<keyword evidence="5" id="KW-0997">Cell inner membrane</keyword>
<feature type="transmembrane region" description="Helical" evidence="13">
    <location>
        <begin position="458"/>
        <end position="477"/>
    </location>
</feature>
<keyword evidence="10" id="KW-0406">Ion transport</keyword>
<evidence type="ECO:0000256" key="5">
    <source>
        <dbReference type="ARBA" id="ARBA00022519"/>
    </source>
</evidence>
<dbReference type="PIRSF" id="PIRSF006247">
    <property type="entry name" value="TrkH"/>
    <property type="match status" value="1"/>
</dbReference>
<feature type="transmembrane region" description="Helical" evidence="13">
    <location>
        <begin position="36"/>
        <end position="58"/>
    </location>
</feature>
<feature type="binding site" evidence="12">
    <location>
        <position position="432"/>
    </location>
    <ligand>
        <name>K(+)</name>
        <dbReference type="ChEBI" id="CHEBI:29103"/>
    </ligand>
</feature>
<dbReference type="KEGG" id="acou:A5CBH24_24280"/>
<dbReference type="InterPro" id="IPR003445">
    <property type="entry name" value="Cat_transpt"/>
</dbReference>
<evidence type="ECO:0000256" key="11">
    <source>
        <dbReference type="ARBA" id="ARBA00023136"/>
    </source>
</evidence>
<comment type="similarity">
    <text evidence="2">Belongs to the TrkH potassium transport family.</text>
</comment>
<keyword evidence="3" id="KW-0813">Transport</keyword>
<organism evidence="14 15">
    <name type="scientific">Alistipes communis</name>
    <dbReference type="NCBI Taxonomy" id="2585118"/>
    <lineage>
        <taxon>Bacteria</taxon>
        <taxon>Pseudomonadati</taxon>
        <taxon>Bacteroidota</taxon>
        <taxon>Bacteroidia</taxon>
        <taxon>Bacteroidales</taxon>
        <taxon>Rikenellaceae</taxon>
        <taxon>Alistipes</taxon>
    </lineage>
</organism>
<keyword evidence="12" id="KW-0479">Metal-binding</keyword>
<keyword evidence="8 12" id="KW-0630">Potassium</keyword>
<feature type="binding site" evidence="12">
    <location>
        <position position="316"/>
    </location>
    <ligand>
        <name>K(+)</name>
        <dbReference type="ChEBI" id="CHEBI:29103"/>
    </ligand>
</feature>
<comment type="subcellular location">
    <subcellularLocation>
        <location evidence="1">Cell inner membrane</location>
        <topology evidence="1">Multi-pass membrane protein</topology>
    </subcellularLocation>
</comment>
<dbReference type="AlphaFoldDB" id="A0A4Y1WWK5"/>